<evidence type="ECO:0000256" key="1">
    <source>
        <dbReference type="ARBA" id="ARBA00022603"/>
    </source>
</evidence>
<dbReference type="Gene3D" id="3.40.50.12710">
    <property type="match status" value="1"/>
</dbReference>
<gene>
    <name evidence="3" type="ORF">GCM10023150_03620</name>
</gene>
<protein>
    <submittedName>
        <fullName evidence="3">SAM-dependent methyltransferase</fullName>
    </submittedName>
</protein>
<keyword evidence="4" id="KW-1185">Reference proteome</keyword>
<accession>A0ABP8HTQ1</accession>
<evidence type="ECO:0000256" key="2">
    <source>
        <dbReference type="ARBA" id="ARBA00022679"/>
    </source>
</evidence>
<dbReference type="Proteomes" id="UP001501294">
    <property type="component" value="Unassembled WGS sequence"/>
</dbReference>
<evidence type="ECO:0000313" key="4">
    <source>
        <dbReference type="Proteomes" id="UP001501294"/>
    </source>
</evidence>
<name>A0ABP8HTQ1_9GAMM</name>
<evidence type="ECO:0000313" key="3">
    <source>
        <dbReference type="EMBL" id="GAA4344300.1"/>
    </source>
</evidence>
<reference evidence="4" key="1">
    <citation type="journal article" date="2019" name="Int. J. Syst. Evol. Microbiol.">
        <title>The Global Catalogue of Microorganisms (GCM) 10K type strain sequencing project: providing services to taxonomists for standard genome sequencing and annotation.</title>
        <authorList>
            <consortium name="The Broad Institute Genomics Platform"/>
            <consortium name="The Broad Institute Genome Sequencing Center for Infectious Disease"/>
            <person name="Wu L."/>
            <person name="Ma J."/>
        </authorList>
    </citation>
    <scope>NUCLEOTIDE SEQUENCE [LARGE SCALE GENOMIC DNA]</scope>
    <source>
        <strain evidence="4">JCM 17727</strain>
    </source>
</reference>
<keyword evidence="1 3" id="KW-0489">Methyltransferase</keyword>
<dbReference type="GO" id="GO:0032259">
    <property type="term" value="P:methylation"/>
    <property type="evidence" value="ECO:0007669"/>
    <property type="project" value="UniProtKB-KW"/>
</dbReference>
<dbReference type="RefSeq" id="WP_223577302.1">
    <property type="nucleotide sequence ID" value="NZ_BAABFU010000001.1"/>
</dbReference>
<dbReference type="InterPro" id="IPR029063">
    <property type="entry name" value="SAM-dependent_MTases_sf"/>
</dbReference>
<sequence>MSVEPAALPEFCRNFQEYQRLLQQQCQTLEVPEPNDVAQEASFQLAQKIAQQVYFKGKIPYSEFMHHALYSPGLGYYSSGSYKLGAGGDFVTAPEISPMFGKTLAKVIMQAWQDTDACILELGAGSGKLMCDILLQLESEKNLPHTYYVLEVSAELRQRQKHLLNDICPHLKSKVVWLDTLPASFKGVIIGNEVVDAIPVELLMKTEEGVAQGFVACHDQGFTLVFEPTPFSQGWQKRHEDYVQHWPEGYLAESSDLRSDWLRSVLGSLEQGCILLLDYGFEAEELYSPYRPQGTLQCYYRQKKHSMPLALLGLQDVTSSVNFTQLAQTAIDTGAEILGFTPQAQFLTLSGIEQFVAQGQDSDTMSNLSVAQQLQTLLMPNEMGQNIKVLGLSKQFSGTLTGFQSLGLHQA</sequence>
<comment type="caution">
    <text evidence="3">The sequence shown here is derived from an EMBL/GenBank/DDBJ whole genome shotgun (WGS) entry which is preliminary data.</text>
</comment>
<dbReference type="InterPro" id="IPR038375">
    <property type="entry name" value="NDUFAF7_sf"/>
</dbReference>
<proteinExistence type="predicted"/>
<dbReference type="InterPro" id="IPR003788">
    <property type="entry name" value="NDUFAF7"/>
</dbReference>
<dbReference type="PANTHER" id="PTHR12049">
    <property type="entry name" value="PROTEIN ARGININE METHYLTRANSFERASE NDUFAF7, MITOCHONDRIAL"/>
    <property type="match status" value="1"/>
</dbReference>
<keyword evidence="2" id="KW-0808">Transferase</keyword>
<dbReference type="EMBL" id="BAABFU010000001">
    <property type="protein sequence ID" value="GAA4344300.1"/>
    <property type="molecule type" value="Genomic_DNA"/>
</dbReference>
<organism evidence="3 4">
    <name type="scientific">Kangiella taiwanensis</name>
    <dbReference type="NCBI Taxonomy" id="1079179"/>
    <lineage>
        <taxon>Bacteria</taxon>
        <taxon>Pseudomonadati</taxon>
        <taxon>Pseudomonadota</taxon>
        <taxon>Gammaproteobacteria</taxon>
        <taxon>Kangiellales</taxon>
        <taxon>Kangiellaceae</taxon>
        <taxon>Kangiella</taxon>
    </lineage>
</organism>
<dbReference type="GO" id="GO:0008168">
    <property type="term" value="F:methyltransferase activity"/>
    <property type="evidence" value="ECO:0007669"/>
    <property type="project" value="UniProtKB-KW"/>
</dbReference>
<dbReference type="Pfam" id="PF02636">
    <property type="entry name" value="Methyltransf_28"/>
    <property type="match status" value="1"/>
</dbReference>
<dbReference type="SUPFAM" id="SSF53335">
    <property type="entry name" value="S-adenosyl-L-methionine-dependent methyltransferases"/>
    <property type="match status" value="1"/>
</dbReference>
<dbReference type="PANTHER" id="PTHR12049:SF7">
    <property type="entry name" value="PROTEIN ARGININE METHYLTRANSFERASE NDUFAF7, MITOCHONDRIAL"/>
    <property type="match status" value="1"/>
</dbReference>